<evidence type="ECO:0000313" key="2">
    <source>
        <dbReference type="EMBL" id="QHT97836.1"/>
    </source>
</evidence>
<proteinExistence type="predicted"/>
<reference evidence="2" key="1">
    <citation type="journal article" date="2020" name="Nature">
        <title>Giant virus diversity and host interactions through global metagenomics.</title>
        <authorList>
            <person name="Schulz F."/>
            <person name="Roux S."/>
            <person name="Paez-Espino D."/>
            <person name="Jungbluth S."/>
            <person name="Walsh D.A."/>
            <person name="Denef V.J."/>
            <person name="McMahon K.D."/>
            <person name="Konstantinidis K.T."/>
            <person name="Eloe-Fadrosh E.A."/>
            <person name="Kyrpides N.C."/>
            <person name="Woyke T."/>
        </authorList>
    </citation>
    <scope>NUCLEOTIDE SEQUENCE</scope>
    <source>
        <strain evidence="2">GVMAG-M-3300025572-1</strain>
    </source>
</reference>
<dbReference type="EMBL" id="MN740283">
    <property type="protein sequence ID" value="QHT97836.1"/>
    <property type="molecule type" value="Genomic_DNA"/>
</dbReference>
<sequence length="252" mass="26845">MQPQFEIHDYTDKSIVVRVNPEDFLRNYSGHLVNLNGKWNPGLDYPVKGGSSKRGGWIFSKKNEPQVRQLLQMILTGQVPQASPSFTQTLAPEAAPYNPTPTPSIAPSASFLAAAAATASPQPQSLLTRVAPSPAPSLPPTIPRPPDGLPTLIAPSTINPLTPVMGLPGGAPAGYQQIICTVLRPAAGATLHLNVSGQKIPLTVESVTSEEGIVNRAVVTLPDGQRTMIELNLTGMPRWEVPGFTQAHEITM</sequence>
<feature type="compositionally biased region" description="Pro residues" evidence="1">
    <location>
        <begin position="133"/>
        <end position="144"/>
    </location>
</feature>
<feature type="region of interest" description="Disordered" evidence="1">
    <location>
        <begin position="123"/>
        <end position="144"/>
    </location>
</feature>
<organism evidence="2">
    <name type="scientific">viral metagenome</name>
    <dbReference type="NCBI Taxonomy" id="1070528"/>
    <lineage>
        <taxon>unclassified sequences</taxon>
        <taxon>metagenomes</taxon>
        <taxon>organismal metagenomes</taxon>
    </lineage>
</organism>
<protein>
    <submittedName>
        <fullName evidence="2">Uncharacterized protein</fullName>
    </submittedName>
</protein>
<name>A0A6C0IZG3_9ZZZZ</name>
<dbReference type="AlphaFoldDB" id="A0A6C0IZG3"/>
<evidence type="ECO:0000256" key="1">
    <source>
        <dbReference type="SAM" id="MobiDB-lite"/>
    </source>
</evidence>
<accession>A0A6C0IZG3</accession>